<proteinExistence type="predicted"/>
<dbReference type="InterPro" id="IPR002109">
    <property type="entry name" value="Glutaredoxin"/>
</dbReference>
<dbReference type="InterPro" id="IPR036249">
    <property type="entry name" value="Thioredoxin-like_sf"/>
</dbReference>
<dbReference type="CDD" id="cd02976">
    <property type="entry name" value="NrdH"/>
    <property type="match status" value="1"/>
</dbReference>
<keyword evidence="3" id="KW-1185">Reference proteome</keyword>
<evidence type="ECO:0000313" key="2">
    <source>
        <dbReference type="EMBL" id="MBD5780255.1"/>
    </source>
</evidence>
<accession>A0A927II91</accession>
<gene>
    <name evidence="2" type="ORF">IEN85_12200</name>
</gene>
<dbReference type="RefSeq" id="WP_191617366.1">
    <property type="nucleotide sequence ID" value="NZ_JACYFG010000035.1"/>
</dbReference>
<dbReference type="InterPro" id="IPR051548">
    <property type="entry name" value="Grx-like_ET"/>
</dbReference>
<dbReference type="PANTHER" id="PTHR34386">
    <property type="entry name" value="GLUTAREDOXIN"/>
    <property type="match status" value="1"/>
</dbReference>
<feature type="domain" description="Glutaredoxin" evidence="1">
    <location>
        <begin position="7"/>
        <end position="60"/>
    </location>
</feature>
<dbReference type="EMBL" id="JACYFG010000035">
    <property type="protein sequence ID" value="MBD5780255.1"/>
    <property type="molecule type" value="Genomic_DNA"/>
</dbReference>
<organism evidence="2 3">
    <name type="scientific">Pelagicoccus enzymogenes</name>
    <dbReference type="NCBI Taxonomy" id="2773457"/>
    <lineage>
        <taxon>Bacteria</taxon>
        <taxon>Pseudomonadati</taxon>
        <taxon>Verrucomicrobiota</taxon>
        <taxon>Opitutia</taxon>
        <taxon>Puniceicoccales</taxon>
        <taxon>Pelagicoccaceae</taxon>
        <taxon>Pelagicoccus</taxon>
    </lineage>
</organism>
<dbReference type="PANTHER" id="PTHR34386:SF1">
    <property type="entry name" value="GLUTAREDOXIN-LIKE PROTEIN NRDH"/>
    <property type="match status" value="1"/>
</dbReference>
<name>A0A927II91_9BACT</name>
<evidence type="ECO:0000259" key="1">
    <source>
        <dbReference type="Pfam" id="PF00462"/>
    </source>
</evidence>
<dbReference type="Pfam" id="PF00462">
    <property type="entry name" value="Glutaredoxin"/>
    <property type="match status" value="1"/>
</dbReference>
<dbReference type="AlphaFoldDB" id="A0A927II91"/>
<dbReference type="InterPro" id="IPR011767">
    <property type="entry name" value="GLR_AS"/>
</dbReference>
<comment type="caution">
    <text evidence="2">The sequence shown here is derived from an EMBL/GenBank/DDBJ whole genome shotgun (WGS) entry which is preliminary data.</text>
</comment>
<evidence type="ECO:0000313" key="3">
    <source>
        <dbReference type="Proteomes" id="UP000622317"/>
    </source>
</evidence>
<dbReference type="Gene3D" id="3.40.30.10">
    <property type="entry name" value="Glutaredoxin"/>
    <property type="match status" value="1"/>
</dbReference>
<dbReference type="SUPFAM" id="SSF52833">
    <property type="entry name" value="Thioredoxin-like"/>
    <property type="match status" value="1"/>
</dbReference>
<sequence>MKEKPIVYVKSGCPWCIEAEAYLKKKGIEYTVKEVRSDPAAMAEMVEISGQSKAPTMKLGGAVLADFGVEELVPFLAEQGVS</sequence>
<dbReference type="PROSITE" id="PS51354">
    <property type="entry name" value="GLUTAREDOXIN_2"/>
    <property type="match status" value="1"/>
</dbReference>
<protein>
    <submittedName>
        <fullName evidence="2">Glutaredoxin family protein</fullName>
    </submittedName>
</protein>
<dbReference type="GO" id="GO:0009055">
    <property type="term" value="F:electron transfer activity"/>
    <property type="evidence" value="ECO:0007669"/>
    <property type="project" value="TreeGrafter"/>
</dbReference>
<reference evidence="2" key="1">
    <citation type="submission" date="2020-09" db="EMBL/GenBank/DDBJ databases">
        <title>Pelagicoccus enzymogenes sp. nov. with an EPS production, isolated from marine sediment.</title>
        <authorList>
            <person name="Feng X."/>
        </authorList>
    </citation>
    <scope>NUCLEOTIDE SEQUENCE</scope>
    <source>
        <strain evidence="2">NFK12</strain>
    </source>
</reference>
<dbReference type="PROSITE" id="PS00195">
    <property type="entry name" value="GLUTAREDOXIN_1"/>
    <property type="match status" value="1"/>
</dbReference>
<dbReference type="Proteomes" id="UP000622317">
    <property type="component" value="Unassembled WGS sequence"/>
</dbReference>
<dbReference type="GO" id="GO:0045454">
    <property type="term" value="P:cell redox homeostasis"/>
    <property type="evidence" value="ECO:0007669"/>
    <property type="project" value="TreeGrafter"/>
</dbReference>